<accession>A0A813VWS2</accession>
<dbReference type="EMBL" id="CAJNOC010001226">
    <property type="protein sequence ID" value="CAF0846432.1"/>
    <property type="molecule type" value="Genomic_DNA"/>
</dbReference>
<evidence type="ECO:0000256" key="2">
    <source>
        <dbReference type="SAM" id="MobiDB-lite"/>
    </source>
</evidence>
<feature type="region of interest" description="Disordered" evidence="2">
    <location>
        <begin position="177"/>
        <end position="229"/>
    </location>
</feature>
<comment type="caution">
    <text evidence="3">The sequence shown here is derived from an EMBL/GenBank/DDBJ whole genome shotgun (WGS) entry which is preliminary data.</text>
</comment>
<dbReference type="Proteomes" id="UP000663879">
    <property type="component" value="Unassembled WGS sequence"/>
</dbReference>
<evidence type="ECO:0000256" key="1">
    <source>
        <dbReference type="SAM" id="Coils"/>
    </source>
</evidence>
<dbReference type="OrthoDB" id="304622at2759"/>
<proteinExistence type="predicted"/>
<feature type="compositionally biased region" description="Acidic residues" evidence="2">
    <location>
        <begin position="320"/>
        <end position="331"/>
    </location>
</feature>
<keyword evidence="4" id="KW-1185">Reference proteome</keyword>
<feature type="compositionally biased region" description="Low complexity" evidence="2">
    <location>
        <begin position="215"/>
        <end position="227"/>
    </location>
</feature>
<feature type="region of interest" description="Disordered" evidence="2">
    <location>
        <begin position="310"/>
        <end position="338"/>
    </location>
</feature>
<feature type="compositionally biased region" description="Polar residues" evidence="2">
    <location>
        <begin position="179"/>
        <end position="190"/>
    </location>
</feature>
<feature type="compositionally biased region" description="Acidic residues" evidence="2">
    <location>
        <begin position="200"/>
        <end position="209"/>
    </location>
</feature>
<reference evidence="3" key="1">
    <citation type="submission" date="2021-02" db="EMBL/GenBank/DDBJ databases">
        <authorList>
            <person name="Nowell W R."/>
        </authorList>
    </citation>
    <scope>NUCLEOTIDE SEQUENCE</scope>
    <source>
        <strain evidence="3">Ploen Becks lab</strain>
    </source>
</reference>
<gene>
    <name evidence="3" type="ORF">OXX778_LOCUS8722</name>
</gene>
<dbReference type="AlphaFoldDB" id="A0A813VWS2"/>
<sequence length="379" mass="44685">MFPRDQELYNNDYDHNYEYKHNYNTSGLQTERRQWNKSNQMLNLDFPDQEKIMLNKKRYEEYLFKLHMNNQLMKLANKKDEKEEKLEKLEGGFSTYVNGAHKKGEKYTPRHTVTKSSENKKFYNYKPNVHKLNESDYNELLTNRTKTTPSPVIKTTRKQWGNSSFIIKTTDGYEIKINAPNSSQHPNSKSEPVPRNEFTYSDDFESDSDTETKQKNNSTNKTNDNKNLIQSVMFSDDSDSDDDYEASNKNDKKFVFDLSRKDIKTLRQSINFLEVSDLKESLNEIETDSEIDSDQDEKLSKKNQVKNHFKKNFDDSLRESDEEEIEEELENDDRNQSGVCEMILNQVANLKPEDRMNLVKFLSKVDNSSRKSDSKTKFK</sequence>
<protein>
    <submittedName>
        <fullName evidence="3">Uncharacterized protein</fullName>
    </submittedName>
</protein>
<organism evidence="3 4">
    <name type="scientific">Brachionus calyciflorus</name>
    <dbReference type="NCBI Taxonomy" id="104777"/>
    <lineage>
        <taxon>Eukaryota</taxon>
        <taxon>Metazoa</taxon>
        <taxon>Spiralia</taxon>
        <taxon>Gnathifera</taxon>
        <taxon>Rotifera</taxon>
        <taxon>Eurotatoria</taxon>
        <taxon>Monogononta</taxon>
        <taxon>Pseudotrocha</taxon>
        <taxon>Ploima</taxon>
        <taxon>Brachionidae</taxon>
        <taxon>Brachionus</taxon>
    </lineage>
</organism>
<evidence type="ECO:0000313" key="3">
    <source>
        <dbReference type="EMBL" id="CAF0846432.1"/>
    </source>
</evidence>
<name>A0A813VWS2_9BILA</name>
<keyword evidence="1" id="KW-0175">Coiled coil</keyword>
<feature type="coiled-coil region" evidence="1">
    <location>
        <begin position="65"/>
        <end position="92"/>
    </location>
</feature>
<evidence type="ECO:0000313" key="4">
    <source>
        <dbReference type="Proteomes" id="UP000663879"/>
    </source>
</evidence>